<evidence type="ECO:0000313" key="10">
    <source>
        <dbReference type="EMBL" id="CAK7237301.1"/>
    </source>
</evidence>
<dbReference type="EMBL" id="CAWUHD010000178">
    <property type="protein sequence ID" value="CAK7237301.1"/>
    <property type="molecule type" value="Genomic_DNA"/>
</dbReference>
<evidence type="ECO:0000259" key="9">
    <source>
        <dbReference type="PROSITE" id="PS50850"/>
    </source>
</evidence>
<comment type="subcellular location">
    <subcellularLocation>
        <location evidence="1">Membrane</location>
        <topology evidence="1">Multi-pass membrane protein</topology>
    </subcellularLocation>
</comment>
<comment type="caution">
    <text evidence="10">The sequence shown here is derived from an EMBL/GenBank/DDBJ whole genome shotgun (WGS) entry which is preliminary data.</text>
</comment>
<feature type="transmembrane region" description="Helical" evidence="8">
    <location>
        <begin position="453"/>
        <end position="472"/>
    </location>
</feature>
<accession>A0ABP0D1D3</accession>
<dbReference type="Gene3D" id="1.20.1250.20">
    <property type="entry name" value="MFS general substrate transporter like domains"/>
    <property type="match status" value="1"/>
</dbReference>
<feature type="transmembrane region" description="Helical" evidence="8">
    <location>
        <begin position="422"/>
        <end position="447"/>
    </location>
</feature>
<keyword evidence="4 8" id="KW-0812">Transmembrane</keyword>
<feature type="transmembrane region" description="Helical" evidence="8">
    <location>
        <begin position="191"/>
        <end position="208"/>
    </location>
</feature>
<feature type="transmembrane region" description="Helical" evidence="8">
    <location>
        <begin position="356"/>
        <end position="375"/>
    </location>
</feature>
<evidence type="ECO:0000256" key="6">
    <source>
        <dbReference type="ARBA" id="ARBA00023136"/>
    </source>
</evidence>
<feature type="transmembrane region" description="Helical" evidence="8">
    <location>
        <begin position="12"/>
        <end position="29"/>
    </location>
</feature>
<feature type="domain" description="Major facilitator superfamily (MFS) profile" evidence="9">
    <location>
        <begin position="16"/>
        <end position="476"/>
    </location>
</feature>
<dbReference type="PROSITE" id="PS50850">
    <property type="entry name" value="MFS"/>
    <property type="match status" value="1"/>
</dbReference>
<evidence type="ECO:0000256" key="2">
    <source>
        <dbReference type="ARBA" id="ARBA00010992"/>
    </source>
</evidence>
<name>A0ABP0D1D3_9PEZI</name>
<keyword evidence="11" id="KW-1185">Reference proteome</keyword>
<evidence type="ECO:0000256" key="8">
    <source>
        <dbReference type="SAM" id="Phobius"/>
    </source>
</evidence>
<evidence type="ECO:0000256" key="4">
    <source>
        <dbReference type="ARBA" id="ARBA00022692"/>
    </source>
</evidence>
<dbReference type="PROSITE" id="PS00216">
    <property type="entry name" value="SUGAR_TRANSPORT_1"/>
    <property type="match status" value="1"/>
</dbReference>
<dbReference type="InterPro" id="IPR020846">
    <property type="entry name" value="MFS_dom"/>
</dbReference>
<dbReference type="InterPro" id="IPR005828">
    <property type="entry name" value="MFS_sugar_transport-like"/>
</dbReference>
<feature type="transmembrane region" description="Helical" evidence="8">
    <location>
        <begin position="387"/>
        <end position="410"/>
    </location>
</feature>
<reference evidence="10 11" key="1">
    <citation type="submission" date="2024-01" db="EMBL/GenBank/DDBJ databases">
        <authorList>
            <person name="Allen C."/>
            <person name="Tagirdzhanova G."/>
        </authorList>
    </citation>
    <scope>NUCLEOTIDE SEQUENCE [LARGE SCALE GENOMIC DNA]</scope>
</reference>
<feature type="transmembrane region" description="Helical" evidence="8">
    <location>
        <begin position="328"/>
        <end position="349"/>
    </location>
</feature>
<evidence type="ECO:0000256" key="3">
    <source>
        <dbReference type="ARBA" id="ARBA00022448"/>
    </source>
</evidence>
<gene>
    <name evidence="10" type="ORF">SEUCBS140593_009913</name>
</gene>
<keyword evidence="5 8" id="KW-1133">Transmembrane helix</keyword>
<keyword evidence="6 8" id="KW-0472">Membrane</keyword>
<dbReference type="PANTHER" id="PTHR48022">
    <property type="entry name" value="PLASTIDIC GLUCOSE TRANSPORTER 4"/>
    <property type="match status" value="1"/>
</dbReference>
<dbReference type="SUPFAM" id="SSF103473">
    <property type="entry name" value="MFS general substrate transporter"/>
    <property type="match status" value="1"/>
</dbReference>
<dbReference type="InterPro" id="IPR036259">
    <property type="entry name" value="MFS_trans_sf"/>
</dbReference>
<feature type="transmembrane region" description="Helical" evidence="8">
    <location>
        <begin position="122"/>
        <end position="143"/>
    </location>
</feature>
<dbReference type="NCBIfam" id="TIGR00879">
    <property type="entry name" value="SP"/>
    <property type="match status" value="1"/>
</dbReference>
<feature type="transmembrane region" description="Helical" evidence="8">
    <location>
        <begin position="98"/>
        <end position="116"/>
    </location>
</feature>
<dbReference type="Proteomes" id="UP001642482">
    <property type="component" value="Unassembled WGS sequence"/>
</dbReference>
<evidence type="ECO:0000256" key="5">
    <source>
        <dbReference type="ARBA" id="ARBA00022989"/>
    </source>
</evidence>
<feature type="transmembrane region" description="Helical" evidence="8">
    <location>
        <begin position="292"/>
        <end position="316"/>
    </location>
</feature>
<protein>
    <recommendedName>
        <fullName evidence="9">Major facilitator superfamily (MFS) profile domain-containing protein</fullName>
    </recommendedName>
</protein>
<dbReference type="InterPro" id="IPR005829">
    <property type="entry name" value="Sugar_transporter_CS"/>
</dbReference>
<dbReference type="PANTHER" id="PTHR48022:SF68">
    <property type="entry name" value="MAJOR FACILITATOR SUPERFAMILY (MFS) PROFILE DOMAIN-CONTAINING PROTEIN-RELATED"/>
    <property type="match status" value="1"/>
</dbReference>
<feature type="transmembrane region" description="Helical" evidence="8">
    <location>
        <begin position="69"/>
        <end position="89"/>
    </location>
</feature>
<dbReference type="InterPro" id="IPR003663">
    <property type="entry name" value="Sugar/inositol_transpt"/>
</dbReference>
<keyword evidence="3 7" id="KW-0813">Transport</keyword>
<dbReference type="PRINTS" id="PR00171">
    <property type="entry name" value="SUGRTRNSPORT"/>
</dbReference>
<evidence type="ECO:0000313" key="11">
    <source>
        <dbReference type="Proteomes" id="UP001642482"/>
    </source>
</evidence>
<dbReference type="Pfam" id="PF00083">
    <property type="entry name" value="Sugar_tr"/>
    <property type="match status" value="1"/>
</dbReference>
<organism evidence="10 11">
    <name type="scientific">Sporothrix eucalyptigena</name>
    <dbReference type="NCBI Taxonomy" id="1812306"/>
    <lineage>
        <taxon>Eukaryota</taxon>
        <taxon>Fungi</taxon>
        <taxon>Dikarya</taxon>
        <taxon>Ascomycota</taxon>
        <taxon>Pezizomycotina</taxon>
        <taxon>Sordariomycetes</taxon>
        <taxon>Sordariomycetidae</taxon>
        <taxon>Ophiostomatales</taxon>
        <taxon>Ophiostomataceae</taxon>
        <taxon>Sporothrix</taxon>
    </lineage>
</organism>
<dbReference type="InterPro" id="IPR050360">
    <property type="entry name" value="MFS_Sugar_Transporters"/>
</dbReference>
<feature type="transmembrane region" description="Helical" evidence="8">
    <location>
        <begin position="155"/>
        <end position="179"/>
    </location>
</feature>
<sequence length="531" mass="57778">MAFLSGLHGRKLNITMSVLAALVFMMQGFDQALVNGLLTLDTWVKTFPGIDTVNTTGAVKEHNSKIQGLAVGIFEIGCAFGAVTLGFLGNRLGRRKNIFIGTCITGVGIILQASAFSLAQLIVARFINGFGIGGITATVPMWVSECTRASERGRFVMLQGWFAIGGLVLVLWIEFGLYYVKTSSVNFRFPIAFQGVFALVIASGVFFMPESPRWLVSRAEDVSERGGDGAVYLEKARQTLARLIGGATTPQDASVADELAVMRHTLVAERQAHDSPSPFALTHNRHLHRTMLAVAINMFAQMSGVSVVTFYSTTIFEQDLGFSGSVSRAVTGCLETWQFVAAGLSVLLIDRFGRRPLLLLAATGMCISQFCLAGLSSDLTNKSVGSASVFFFFFALFFFPIGYFMVPFMYAAEIAPLRTRAAVAGLATATNWLFSFAVAEITPVAFASIGWKYYLVYGCIDAVAIVVIYTLYPETKGRTLEDLDEIFVQTKSIWETVKIAQEMPIGDVVTMSKMAEGQAKQEPVQHVEQVV</sequence>
<evidence type="ECO:0000256" key="1">
    <source>
        <dbReference type="ARBA" id="ARBA00004141"/>
    </source>
</evidence>
<comment type="similarity">
    <text evidence="2 7">Belongs to the major facilitator superfamily. Sugar transporter (TC 2.A.1.1) family.</text>
</comment>
<evidence type="ECO:0000256" key="7">
    <source>
        <dbReference type="RuleBase" id="RU003346"/>
    </source>
</evidence>
<proteinExistence type="inferred from homology"/>